<dbReference type="NCBIfam" id="TIGR01640">
    <property type="entry name" value="F_box_assoc_1"/>
    <property type="match status" value="1"/>
</dbReference>
<sequence>MTKISNLPLDLVTEILSSVPLTSLRAVRFTCKKWNTLSQDRSFIKKHLAQLKAAMEEKEFLAIMVMDFRVYLMNINLRGDHKDDGNVVKRQGKLISLDDADRVDISRIFHCDGLVLCITQDINNSRLVVWNPYSGRTRSIQPRNSYRKCDMYGFGYEMKNKSVRIHKILRFVDKFNDRSFNCLYLEFEIFNLDSNTWKVVDLSPGWEIKLDHCAVSLKGNTYWLAQEILPIGEEEEEQEFVEEIDAFLICFDFTRERFGPRLSLPFQTNVDDYLTLSSVGEEQLAVLRTRTVLMEFWVTTKIEPEVVSWKKLFVSEDTNPLNSLRYDFTHSGTPFFIEQGNKVAVVFDQNEIISEHNIAYIIGEYGYVEEVDLGVGEFSRKHHHYPHGCSYVPSSMQIKQGGKRKKELQF</sequence>
<dbReference type="PANTHER" id="PTHR31672:SF13">
    <property type="entry name" value="F-BOX PROTEIN CPR30-LIKE"/>
    <property type="match status" value="1"/>
</dbReference>
<reference evidence="2" key="1">
    <citation type="submission" date="2020-01" db="EMBL/GenBank/DDBJ databases">
        <authorList>
            <person name="Mishra B."/>
        </authorList>
    </citation>
    <scope>NUCLEOTIDE SEQUENCE [LARGE SCALE GENOMIC DNA]</scope>
</reference>
<accession>A0A6D2HHS1</accession>
<dbReference type="Proteomes" id="UP000467841">
    <property type="component" value="Unassembled WGS sequence"/>
</dbReference>
<dbReference type="CDD" id="cd22157">
    <property type="entry name" value="F-box_AtFBW1-like"/>
    <property type="match status" value="1"/>
</dbReference>
<keyword evidence="3" id="KW-1185">Reference proteome</keyword>
<evidence type="ECO:0000313" key="3">
    <source>
        <dbReference type="Proteomes" id="UP000467841"/>
    </source>
</evidence>
<feature type="domain" description="F-box" evidence="1">
    <location>
        <begin position="1"/>
        <end position="47"/>
    </location>
</feature>
<dbReference type="InterPro" id="IPR050796">
    <property type="entry name" value="SCF_F-box_component"/>
</dbReference>
<proteinExistence type="predicted"/>
<dbReference type="PROSITE" id="PS50181">
    <property type="entry name" value="FBOX"/>
    <property type="match status" value="1"/>
</dbReference>
<name>A0A6D2HHS1_9BRAS</name>
<organism evidence="2 3">
    <name type="scientific">Microthlaspi erraticum</name>
    <dbReference type="NCBI Taxonomy" id="1685480"/>
    <lineage>
        <taxon>Eukaryota</taxon>
        <taxon>Viridiplantae</taxon>
        <taxon>Streptophyta</taxon>
        <taxon>Embryophyta</taxon>
        <taxon>Tracheophyta</taxon>
        <taxon>Spermatophyta</taxon>
        <taxon>Magnoliopsida</taxon>
        <taxon>eudicotyledons</taxon>
        <taxon>Gunneridae</taxon>
        <taxon>Pentapetalae</taxon>
        <taxon>rosids</taxon>
        <taxon>malvids</taxon>
        <taxon>Brassicales</taxon>
        <taxon>Brassicaceae</taxon>
        <taxon>Coluteocarpeae</taxon>
        <taxon>Microthlaspi</taxon>
    </lineage>
</organism>
<dbReference type="AlphaFoldDB" id="A0A6D2HHS1"/>
<dbReference type="InterPro" id="IPR001810">
    <property type="entry name" value="F-box_dom"/>
</dbReference>
<dbReference type="Pfam" id="PF07734">
    <property type="entry name" value="FBA_1"/>
    <property type="match status" value="1"/>
</dbReference>
<dbReference type="InterPro" id="IPR006527">
    <property type="entry name" value="F-box-assoc_dom_typ1"/>
</dbReference>
<evidence type="ECO:0000313" key="2">
    <source>
        <dbReference type="EMBL" id="CAA7015646.1"/>
    </source>
</evidence>
<protein>
    <recommendedName>
        <fullName evidence="1">F-box domain-containing protein</fullName>
    </recommendedName>
</protein>
<comment type="caution">
    <text evidence="2">The sequence shown here is derived from an EMBL/GenBank/DDBJ whole genome shotgun (WGS) entry which is preliminary data.</text>
</comment>
<dbReference type="OrthoDB" id="1894463at2759"/>
<dbReference type="SUPFAM" id="SSF81383">
    <property type="entry name" value="F-box domain"/>
    <property type="match status" value="1"/>
</dbReference>
<dbReference type="InterPro" id="IPR036047">
    <property type="entry name" value="F-box-like_dom_sf"/>
</dbReference>
<dbReference type="Pfam" id="PF00646">
    <property type="entry name" value="F-box"/>
    <property type="match status" value="1"/>
</dbReference>
<dbReference type="PANTHER" id="PTHR31672">
    <property type="entry name" value="BNACNNG10540D PROTEIN"/>
    <property type="match status" value="1"/>
</dbReference>
<dbReference type="EMBL" id="CACVBM020000188">
    <property type="protein sequence ID" value="CAA7015646.1"/>
    <property type="molecule type" value="Genomic_DNA"/>
</dbReference>
<dbReference type="InterPro" id="IPR017451">
    <property type="entry name" value="F-box-assoc_interact_dom"/>
</dbReference>
<gene>
    <name evidence="2" type="ORF">MERR_LOCUS2881</name>
</gene>
<dbReference type="SMART" id="SM00256">
    <property type="entry name" value="FBOX"/>
    <property type="match status" value="1"/>
</dbReference>
<evidence type="ECO:0000259" key="1">
    <source>
        <dbReference type="PROSITE" id="PS50181"/>
    </source>
</evidence>
<dbReference type="Gene3D" id="1.20.1280.50">
    <property type="match status" value="1"/>
</dbReference>